<dbReference type="AlphaFoldDB" id="A0AAE1IM91"/>
<dbReference type="GeneID" id="87915376"/>
<feature type="transmembrane region" description="Helical" evidence="1">
    <location>
        <begin position="14"/>
        <end position="35"/>
    </location>
</feature>
<keyword evidence="1" id="KW-0812">Transmembrane</keyword>
<dbReference type="EMBL" id="JAWRVG010000003">
    <property type="protein sequence ID" value="KAK4083742.1"/>
    <property type="molecule type" value="Genomic_DNA"/>
</dbReference>
<evidence type="ECO:0000313" key="2">
    <source>
        <dbReference type="EMBL" id="KAK4083742.1"/>
    </source>
</evidence>
<sequence length="243" mass="26947">MSVMALSSTARRRLLRLVQVLVGGPAVTFGGLALWTRKCAFEPFGPDTDALFRHATLKDLNPRNNPSTHDCCVRKVPFGELKPELLEDARKGGSALVEEFSRGMWAGYGYGIQRRIMGLTKGPENRTDLWTPDELGRSAYEPETGTVATNHLLVLDKSSTSITFRGCPAPKESPFTPRYLDNLFSLTAELNEKRRQAEFRIKAITFDAVTTTPREDPFGGVSGVLHRVYAKMLVEAAVGWCVR</sequence>
<keyword evidence="1" id="KW-1133">Transmembrane helix</keyword>
<keyword evidence="1" id="KW-0472">Membrane</keyword>
<name>A0AAE1IM91_9HYPO</name>
<dbReference type="Proteomes" id="UP001273209">
    <property type="component" value="Unassembled WGS sequence"/>
</dbReference>
<comment type="caution">
    <text evidence="2">The sequence shown here is derived from an EMBL/GenBank/DDBJ whole genome shotgun (WGS) entry which is preliminary data.</text>
</comment>
<reference evidence="2" key="1">
    <citation type="submission" date="2023-11" db="EMBL/GenBank/DDBJ databases">
        <title>The genome sequences of three competitors of mushroom-forming fungi.</title>
        <authorList>
            <person name="Beijen E."/>
            <person name="Ohm R.A."/>
        </authorList>
    </citation>
    <scope>NUCLEOTIDE SEQUENCE</scope>
    <source>
        <strain evidence="2">CBS 100526</strain>
    </source>
</reference>
<protein>
    <submittedName>
        <fullName evidence="2">Uncharacterized protein</fullName>
    </submittedName>
</protein>
<proteinExistence type="predicted"/>
<dbReference type="RefSeq" id="XP_062759743.1">
    <property type="nucleotide sequence ID" value="XM_062895471.1"/>
</dbReference>
<organism evidence="2 3">
    <name type="scientific">Trichoderma aggressivum f. europaeum</name>
    <dbReference type="NCBI Taxonomy" id="173218"/>
    <lineage>
        <taxon>Eukaryota</taxon>
        <taxon>Fungi</taxon>
        <taxon>Dikarya</taxon>
        <taxon>Ascomycota</taxon>
        <taxon>Pezizomycotina</taxon>
        <taxon>Sordariomycetes</taxon>
        <taxon>Hypocreomycetidae</taxon>
        <taxon>Hypocreales</taxon>
        <taxon>Hypocreaceae</taxon>
        <taxon>Trichoderma</taxon>
    </lineage>
</organism>
<evidence type="ECO:0000256" key="1">
    <source>
        <dbReference type="SAM" id="Phobius"/>
    </source>
</evidence>
<gene>
    <name evidence="2" type="ORF">Triagg1_1404</name>
</gene>
<evidence type="ECO:0000313" key="3">
    <source>
        <dbReference type="Proteomes" id="UP001273209"/>
    </source>
</evidence>
<keyword evidence="3" id="KW-1185">Reference proteome</keyword>
<accession>A0AAE1IM91</accession>